<dbReference type="RefSeq" id="WP_146788332.1">
    <property type="nucleotide sequence ID" value="NZ_VOLT01000005.1"/>
</dbReference>
<dbReference type="PANTHER" id="PTHR47829">
    <property type="entry name" value="HYDROLASE, PUTATIVE (AFU_ORTHOLOGUE AFUA_1G12880)-RELATED"/>
    <property type="match status" value="1"/>
</dbReference>
<gene>
    <name evidence="2" type="ORF">ESZ36_12465</name>
</gene>
<proteinExistence type="predicted"/>
<dbReference type="InterPro" id="IPR002575">
    <property type="entry name" value="Aminoglycoside_PTrfase"/>
</dbReference>
<organism evidence="2 3">
    <name type="scientific">Colwellia demingiae</name>
    <dbReference type="NCBI Taxonomy" id="89401"/>
    <lineage>
        <taxon>Bacteria</taxon>
        <taxon>Pseudomonadati</taxon>
        <taxon>Pseudomonadota</taxon>
        <taxon>Gammaproteobacteria</taxon>
        <taxon>Alteromonadales</taxon>
        <taxon>Colwelliaceae</taxon>
        <taxon>Colwellia</taxon>
    </lineage>
</organism>
<dbReference type="InterPro" id="IPR011009">
    <property type="entry name" value="Kinase-like_dom_sf"/>
</dbReference>
<dbReference type="CDD" id="cd05154">
    <property type="entry name" value="ACAD10_11_N-like"/>
    <property type="match status" value="1"/>
</dbReference>
<dbReference type="Pfam" id="PF01636">
    <property type="entry name" value="APH"/>
    <property type="match status" value="1"/>
</dbReference>
<dbReference type="EMBL" id="VOLT01000005">
    <property type="protein sequence ID" value="TWX68071.1"/>
    <property type="molecule type" value="Genomic_DNA"/>
</dbReference>
<dbReference type="Gene3D" id="3.30.200.20">
    <property type="entry name" value="Phosphorylase Kinase, domain 1"/>
    <property type="match status" value="1"/>
</dbReference>
<dbReference type="Gene3D" id="3.90.1200.10">
    <property type="match status" value="1"/>
</dbReference>
<evidence type="ECO:0000259" key="1">
    <source>
        <dbReference type="Pfam" id="PF01636"/>
    </source>
</evidence>
<keyword evidence="2" id="KW-0808">Transferase</keyword>
<evidence type="ECO:0000313" key="3">
    <source>
        <dbReference type="Proteomes" id="UP000321822"/>
    </source>
</evidence>
<dbReference type="AlphaFoldDB" id="A0A5C6QGY8"/>
<dbReference type="Proteomes" id="UP000321822">
    <property type="component" value="Unassembled WGS sequence"/>
</dbReference>
<sequence>MTSAVEQLDIAALTHYLESYVEGFKGPIQLEKFSGGQSNPTFKVIAASGTYVLRRQPPGKLLKSAHAVDREYRVLSALAATDVPVAKVFHLCEDCDVIGSMFYLMEFLPGRIFWDSALPEASANEKPNEERAAIHQEIICVMAKLHNVDVEALGLTDYGKPGNYYQRQIKRWSIQYRASEIDKIEAMEQLMTWLQANMPADDGLVSIAHGDYRLDNVMFHPDKPEIIAILDWELSTLGHPYADLAYHCMQLRMPPESPASKGLMGIDRETLGIPSEQEIINLYCQLTGIEKIDHWPFYLAFCFFRLAAIAQGVAKRATQGNASSKQAEAAGNFVGPLAQMALQIIKEG</sequence>
<reference evidence="2 3" key="1">
    <citation type="submission" date="2019-07" db="EMBL/GenBank/DDBJ databases">
        <title>Genomes of sea-ice associated Colwellia species.</title>
        <authorList>
            <person name="Bowman J.P."/>
        </authorList>
    </citation>
    <scope>NUCLEOTIDE SEQUENCE [LARGE SCALE GENOMIC DNA]</scope>
    <source>
        <strain evidence="2 3">ACAM 459</strain>
    </source>
</reference>
<comment type="caution">
    <text evidence="2">The sequence shown here is derived from an EMBL/GenBank/DDBJ whole genome shotgun (WGS) entry which is preliminary data.</text>
</comment>
<dbReference type="InterPro" id="IPR041726">
    <property type="entry name" value="ACAD10_11_N"/>
</dbReference>
<dbReference type="PANTHER" id="PTHR47829:SF3">
    <property type="entry name" value="AMINOGLYCOSIDE PHOSPHOTRANSFERASE DOMAIN-CONTAINING PROTEIN"/>
    <property type="match status" value="1"/>
</dbReference>
<accession>A0A5C6QGY8</accession>
<feature type="domain" description="Aminoglycoside phosphotransferase" evidence="1">
    <location>
        <begin position="30"/>
        <end position="255"/>
    </location>
</feature>
<dbReference type="GO" id="GO:0016740">
    <property type="term" value="F:transferase activity"/>
    <property type="evidence" value="ECO:0007669"/>
    <property type="project" value="UniProtKB-KW"/>
</dbReference>
<dbReference type="OrthoDB" id="3806873at2"/>
<protein>
    <submittedName>
        <fullName evidence="2">Phosphotransferase family protein</fullName>
    </submittedName>
</protein>
<dbReference type="InterPro" id="IPR052898">
    <property type="entry name" value="ACAD10-like"/>
</dbReference>
<dbReference type="SUPFAM" id="SSF56112">
    <property type="entry name" value="Protein kinase-like (PK-like)"/>
    <property type="match status" value="1"/>
</dbReference>
<keyword evidence="3" id="KW-1185">Reference proteome</keyword>
<evidence type="ECO:0000313" key="2">
    <source>
        <dbReference type="EMBL" id="TWX68071.1"/>
    </source>
</evidence>
<name>A0A5C6QGY8_9GAMM</name>